<feature type="domain" description="DUF4097" evidence="2">
    <location>
        <begin position="69"/>
        <end position="281"/>
    </location>
</feature>
<dbReference type="Proteomes" id="UP000297245">
    <property type="component" value="Unassembled WGS sequence"/>
</dbReference>
<keyword evidence="4" id="KW-1185">Reference proteome</keyword>
<evidence type="ECO:0000256" key="1">
    <source>
        <dbReference type="SAM" id="MobiDB-lite"/>
    </source>
</evidence>
<dbReference type="AlphaFoldDB" id="A0A4S8M1C1"/>
<feature type="compositionally biased region" description="Polar residues" evidence="1">
    <location>
        <begin position="325"/>
        <end position="342"/>
    </location>
</feature>
<protein>
    <recommendedName>
        <fullName evidence="2">DUF4097 domain-containing protein</fullName>
    </recommendedName>
</protein>
<proteinExistence type="predicted"/>
<reference evidence="3 4" key="1">
    <citation type="journal article" date="2019" name="Nat. Ecol. Evol.">
        <title>Megaphylogeny resolves global patterns of mushroom evolution.</title>
        <authorList>
            <person name="Varga T."/>
            <person name="Krizsan K."/>
            <person name="Foldi C."/>
            <person name="Dima B."/>
            <person name="Sanchez-Garcia M."/>
            <person name="Sanchez-Ramirez S."/>
            <person name="Szollosi G.J."/>
            <person name="Szarkandi J.G."/>
            <person name="Papp V."/>
            <person name="Albert L."/>
            <person name="Andreopoulos W."/>
            <person name="Angelini C."/>
            <person name="Antonin V."/>
            <person name="Barry K.W."/>
            <person name="Bougher N.L."/>
            <person name="Buchanan P."/>
            <person name="Buyck B."/>
            <person name="Bense V."/>
            <person name="Catcheside P."/>
            <person name="Chovatia M."/>
            <person name="Cooper J."/>
            <person name="Damon W."/>
            <person name="Desjardin D."/>
            <person name="Finy P."/>
            <person name="Geml J."/>
            <person name="Haridas S."/>
            <person name="Hughes K."/>
            <person name="Justo A."/>
            <person name="Karasinski D."/>
            <person name="Kautmanova I."/>
            <person name="Kiss B."/>
            <person name="Kocsube S."/>
            <person name="Kotiranta H."/>
            <person name="LaButti K.M."/>
            <person name="Lechner B.E."/>
            <person name="Liimatainen K."/>
            <person name="Lipzen A."/>
            <person name="Lukacs Z."/>
            <person name="Mihaltcheva S."/>
            <person name="Morgado L.N."/>
            <person name="Niskanen T."/>
            <person name="Noordeloos M.E."/>
            <person name="Ohm R.A."/>
            <person name="Ortiz-Santana B."/>
            <person name="Ovrebo C."/>
            <person name="Racz N."/>
            <person name="Riley R."/>
            <person name="Savchenko A."/>
            <person name="Shiryaev A."/>
            <person name="Soop K."/>
            <person name="Spirin V."/>
            <person name="Szebenyi C."/>
            <person name="Tomsovsky M."/>
            <person name="Tulloss R.E."/>
            <person name="Uehling J."/>
            <person name="Grigoriev I.V."/>
            <person name="Vagvolgyi C."/>
            <person name="Papp T."/>
            <person name="Martin F.M."/>
            <person name="Miettinen O."/>
            <person name="Hibbett D.S."/>
            <person name="Nagy L.G."/>
        </authorList>
    </citation>
    <scope>NUCLEOTIDE SEQUENCE [LARGE SCALE GENOMIC DNA]</scope>
    <source>
        <strain evidence="3 4">CBS 962.96</strain>
    </source>
</reference>
<dbReference type="EMBL" id="ML179196">
    <property type="protein sequence ID" value="THU95621.1"/>
    <property type="molecule type" value="Genomic_DNA"/>
</dbReference>
<dbReference type="Pfam" id="PF13349">
    <property type="entry name" value="DUF4097"/>
    <property type="match status" value="1"/>
</dbReference>
<dbReference type="OrthoDB" id="5570013at2759"/>
<feature type="region of interest" description="Disordered" evidence="1">
    <location>
        <begin position="323"/>
        <end position="342"/>
    </location>
</feature>
<name>A0A4S8M1C1_DENBC</name>
<sequence length="387" mass="42110">MDIRFNGVPPNIVNYSNGTMVFVDNSTNNYQTEPPPQTRQEFELPINSETLRISCSGPSLYTGLLKIQQSDTEISDSAQVKVVVTRYHHDIPKITATKIEEEELVCIDISTPEQPFMSCMTCSRTAIVEITICLPQGTHSDPESPLKIRNFEAHLGVFNVYIDDIMDSVEFQTFDLSTGKGDVIHVAGIQVTQGRIQAGSGNIFGHFSATSKLSLKATSGNVHAQSVVLENTKPNRAATLTLEVMNGTATAESVSLLSDLSSGGDFSLTVSSNSGNAFCFVVYAPIDAAIDMKTYCNGGHSRATLPSTYEGTFDVRTTFGHLSFDSGNPNESDPEGTNQKRQVQFRRSVNYFPIGGERSGWVFRSRDGKQRGSAEVWSDTGSASLSL</sequence>
<gene>
    <name evidence="3" type="ORF">K435DRAFT_895985</name>
</gene>
<evidence type="ECO:0000259" key="2">
    <source>
        <dbReference type="Pfam" id="PF13349"/>
    </source>
</evidence>
<evidence type="ECO:0000313" key="4">
    <source>
        <dbReference type="Proteomes" id="UP000297245"/>
    </source>
</evidence>
<dbReference type="InterPro" id="IPR025164">
    <property type="entry name" value="Toastrack_DUF4097"/>
</dbReference>
<evidence type="ECO:0000313" key="3">
    <source>
        <dbReference type="EMBL" id="THU95621.1"/>
    </source>
</evidence>
<accession>A0A4S8M1C1</accession>
<organism evidence="3 4">
    <name type="scientific">Dendrothele bispora (strain CBS 962.96)</name>
    <dbReference type="NCBI Taxonomy" id="1314807"/>
    <lineage>
        <taxon>Eukaryota</taxon>
        <taxon>Fungi</taxon>
        <taxon>Dikarya</taxon>
        <taxon>Basidiomycota</taxon>
        <taxon>Agaricomycotina</taxon>
        <taxon>Agaricomycetes</taxon>
        <taxon>Agaricomycetidae</taxon>
        <taxon>Agaricales</taxon>
        <taxon>Agaricales incertae sedis</taxon>
        <taxon>Dendrothele</taxon>
    </lineage>
</organism>